<organism evidence="2 3">
    <name type="scientific">Bombardia bombarda</name>
    <dbReference type="NCBI Taxonomy" id="252184"/>
    <lineage>
        <taxon>Eukaryota</taxon>
        <taxon>Fungi</taxon>
        <taxon>Dikarya</taxon>
        <taxon>Ascomycota</taxon>
        <taxon>Pezizomycotina</taxon>
        <taxon>Sordariomycetes</taxon>
        <taxon>Sordariomycetidae</taxon>
        <taxon>Sordariales</taxon>
        <taxon>Lasiosphaeriaceae</taxon>
        <taxon>Bombardia</taxon>
    </lineage>
</organism>
<accession>A0AA39X9Z6</accession>
<reference evidence="2" key="1">
    <citation type="submission" date="2023-06" db="EMBL/GenBank/DDBJ databases">
        <title>Genome-scale phylogeny and comparative genomics of the fungal order Sordariales.</title>
        <authorList>
            <consortium name="Lawrence Berkeley National Laboratory"/>
            <person name="Hensen N."/>
            <person name="Bonometti L."/>
            <person name="Westerberg I."/>
            <person name="Brannstrom I.O."/>
            <person name="Guillou S."/>
            <person name="Cros-Aarteil S."/>
            <person name="Calhoun S."/>
            <person name="Haridas S."/>
            <person name="Kuo A."/>
            <person name="Mondo S."/>
            <person name="Pangilinan J."/>
            <person name="Riley R."/>
            <person name="LaButti K."/>
            <person name="Andreopoulos B."/>
            <person name="Lipzen A."/>
            <person name="Chen C."/>
            <person name="Yanf M."/>
            <person name="Daum C."/>
            <person name="Ng V."/>
            <person name="Clum A."/>
            <person name="Steindorff A."/>
            <person name="Ohm R."/>
            <person name="Martin F."/>
            <person name="Silar P."/>
            <person name="Natvig D."/>
            <person name="Lalanne C."/>
            <person name="Gautier V."/>
            <person name="Ament-velasquez S.L."/>
            <person name="Kruys A."/>
            <person name="Hutchinson M.I."/>
            <person name="Powell A.J."/>
            <person name="Barry K."/>
            <person name="Miller A.N."/>
            <person name="Grigoriev I.V."/>
            <person name="Debuchy R."/>
            <person name="Gladieux P."/>
            <person name="Thoren M.H."/>
            <person name="Johannesson H."/>
        </authorList>
    </citation>
    <scope>NUCLEOTIDE SEQUENCE</scope>
    <source>
        <strain evidence="2">SMH3391-2</strain>
    </source>
</reference>
<keyword evidence="1" id="KW-0472">Membrane</keyword>
<dbReference type="EMBL" id="JAULSR010000002">
    <property type="protein sequence ID" value="KAK0630077.1"/>
    <property type="molecule type" value="Genomic_DNA"/>
</dbReference>
<dbReference type="GO" id="GO:0016020">
    <property type="term" value="C:membrane"/>
    <property type="evidence" value="ECO:0007669"/>
    <property type="project" value="TreeGrafter"/>
</dbReference>
<keyword evidence="1" id="KW-1133">Transmembrane helix</keyword>
<evidence type="ECO:0008006" key="4">
    <source>
        <dbReference type="Google" id="ProtNLM"/>
    </source>
</evidence>
<dbReference type="AlphaFoldDB" id="A0AA39X9Z6"/>
<evidence type="ECO:0000313" key="3">
    <source>
        <dbReference type="Proteomes" id="UP001174934"/>
    </source>
</evidence>
<feature type="transmembrane region" description="Helical" evidence="1">
    <location>
        <begin position="126"/>
        <end position="144"/>
    </location>
</feature>
<dbReference type="PANTHER" id="PTHR12242">
    <property type="entry name" value="OS02G0130600 PROTEIN-RELATED"/>
    <property type="match status" value="1"/>
</dbReference>
<comment type="caution">
    <text evidence="2">The sequence shown here is derived from an EMBL/GenBank/DDBJ whole genome shotgun (WGS) entry which is preliminary data.</text>
</comment>
<feature type="transmembrane region" description="Helical" evidence="1">
    <location>
        <begin position="76"/>
        <end position="97"/>
    </location>
</feature>
<sequence>MAGGDRRRPFAFGTDLWDPSHRFETSWLLSPWALFFCRALFSLYIFTTIIFVLAWQCANAPTHCAASQNSFSFFTSLTYWGLGFYFLASAVHTFTYARNSSSSSSSTGHHVALLDRLPRPLQALHSAYYTTIVVYPFVVTIVFWGRLYSGHWFAASFDGWSNISQHAMNSAFALFEIVVPRTDPPPPLHMLWLLVVLALYLALAYVTEATKGFYPYDFLDPSKQHGLVAAYVFGIAVGALILFAVAWGLIWLRRYITETRLGMHGKFAGASEITARPVAEEDVEMSGVRESLK</sequence>
<keyword evidence="3" id="KW-1185">Reference proteome</keyword>
<dbReference type="Proteomes" id="UP001174934">
    <property type="component" value="Unassembled WGS sequence"/>
</dbReference>
<proteinExistence type="predicted"/>
<name>A0AA39X9Z6_9PEZI</name>
<dbReference type="PANTHER" id="PTHR12242:SF1">
    <property type="entry name" value="MYND-TYPE DOMAIN-CONTAINING PROTEIN"/>
    <property type="match status" value="1"/>
</dbReference>
<protein>
    <recommendedName>
        <fullName evidence="4">FAR-17a/AIG1-like protein</fullName>
    </recommendedName>
</protein>
<evidence type="ECO:0000313" key="2">
    <source>
        <dbReference type="EMBL" id="KAK0630077.1"/>
    </source>
</evidence>
<evidence type="ECO:0000256" key="1">
    <source>
        <dbReference type="SAM" id="Phobius"/>
    </source>
</evidence>
<keyword evidence="1" id="KW-0812">Transmembrane</keyword>
<feature type="transmembrane region" description="Helical" evidence="1">
    <location>
        <begin position="227"/>
        <end position="252"/>
    </location>
</feature>
<gene>
    <name evidence="2" type="ORF">B0T17DRAFT_506576</name>
</gene>
<feature type="transmembrane region" description="Helical" evidence="1">
    <location>
        <begin position="32"/>
        <end position="55"/>
    </location>
</feature>
<feature type="transmembrane region" description="Helical" evidence="1">
    <location>
        <begin position="190"/>
        <end position="207"/>
    </location>
</feature>